<keyword evidence="1" id="KW-1133">Transmembrane helix</keyword>
<dbReference type="Proteomes" id="UP000053766">
    <property type="component" value="Unassembled WGS sequence"/>
</dbReference>
<organism evidence="2 3">
    <name type="scientific">Dictyocaulus viviparus</name>
    <name type="common">Bovine lungworm</name>
    <dbReference type="NCBI Taxonomy" id="29172"/>
    <lineage>
        <taxon>Eukaryota</taxon>
        <taxon>Metazoa</taxon>
        <taxon>Ecdysozoa</taxon>
        <taxon>Nematoda</taxon>
        <taxon>Chromadorea</taxon>
        <taxon>Rhabditida</taxon>
        <taxon>Rhabditina</taxon>
        <taxon>Rhabditomorpha</taxon>
        <taxon>Strongyloidea</taxon>
        <taxon>Metastrongylidae</taxon>
        <taxon>Dictyocaulus</taxon>
    </lineage>
</organism>
<proteinExistence type="predicted"/>
<evidence type="ECO:0000256" key="1">
    <source>
        <dbReference type="SAM" id="Phobius"/>
    </source>
</evidence>
<dbReference type="EMBL" id="KN716300">
    <property type="protein sequence ID" value="KJH47610.1"/>
    <property type="molecule type" value="Genomic_DNA"/>
</dbReference>
<keyword evidence="3" id="KW-1185">Reference proteome</keyword>
<dbReference type="AlphaFoldDB" id="A0A0D8XSU3"/>
<gene>
    <name evidence="2" type="ORF">DICVIV_06317</name>
</gene>
<reference evidence="3" key="2">
    <citation type="journal article" date="2016" name="Sci. Rep.">
        <title>Dictyocaulus viviparus genome, variome and transcriptome elucidate lungworm biology and support future intervention.</title>
        <authorList>
            <person name="McNulty S.N."/>
            <person name="Strube C."/>
            <person name="Rosa B.A."/>
            <person name="Martin J.C."/>
            <person name="Tyagi R."/>
            <person name="Choi Y.J."/>
            <person name="Wang Q."/>
            <person name="Hallsworth Pepin K."/>
            <person name="Zhang X."/>
            <person name="Ozersky P."/>
            <person name="Wilson R.K."/>
            <person name="Sternberg P.W."/>
            <person name="Gasser R.B."/>
            <person name="Mitreva M."/>
        </authorList>
    </citation>
    <scope>NUCLEOTIDE SEQUENCE [LARGE SCALE GENOMIC DNA]</scope>
    <source>
        <strain evidence="3">HannoverDv2000</strain>
    </source>
</reference>
<accession>A0A0D8XSU3</accession>
<keyword evidence="1" id="KW-0472">Membrane</keyword>
<sequence length="124" mass="14415">MYVYCINYLFVGCLIIVTNLTMDMLSRIQLSDTDYLKRLALKKKSDNLCRLAAILDRAEIVLERFEHYFSSDSYKRTLPEKFNHALLVDNKGMEEYVVLDDRVASTQFPTGCRMFYGNTNDCAD</sequence>
<dbReference type="OrthoDB" id="5805599at2759"/>
<name>A0A0D8XSU3_DICVI</name>
<feature type="transmembrane region" description="Helical" evidence="1">
    <location>
        <begin position="6"/>
        <end position="25"/>
    </location>
</feature>
<protein>
    <submittedName>
        <fullName evidence="2">Uncharacterized protein</fullName>
    </submittedName>
</protein>
<keyword evidence="1" id="KW-0812">Transmembrane</keyword>
<evidence type="ECO:0000313" key="2">
    <source>
        <dbReference type="EMBL" id="KJH47610.1"/>
    </source>
</evidence>
<reference evidence="2 3" key="1">
    <citation type="submission" date="2013-11" db="EMBL/GenBank/DDBJ databases">
        <title>Draft genome of the bovine lungworm Dictyocaulus viviparus.</title>
        <authorList>
            <person name="Mitreva M."/>
        </authorList>
    </citation>
    <scope>NUCLEOTIDE SEQUENCE [LARGE SCALE GENOMIC DNA]</scope>
    <source>
        <strain evidence="2 3">HannoverDv2000</strain>
    </source>
</reference>
<evidence type="ECO:0000313" key="3">
    <source>
        <dbReference type="Proteomes" id="UP000053766"/>
    </source>
</evidence>